<feature type="region of interest" description="Disordered" evidence="1">
    <location>
        <begin position="43"/>
        <end position="134"/>
    </location>
</feature>
<accession>K0THA4</accession>
<dbReference type="EMBL" id="AGNL01001708">
    <property type="protein sequence ID" value="EJK76780.1"/>
    <property type="molecule type" value="Genomic_DNA"/>
</dbReference>
<evidence type="ECO:0000313" key="2">
    <source>
        <dbReference type="EMBL" id="EJK76780.1"/>
    </source>
</evidence>
<feature type="compositionally biased region" description="Low complexity" evidence="1">
    <location>
        <begin position="101"/>
        <end position="114"/>
    </location>
</feature>
<feature type="compositionally biased region" description="Basic residues" evidence="1">
    <location>
        <begin position="192"/>
        <end position="205"/>
    </location>
</feature>
<sequence>MASEDAGDPVAFRKGDAVKVRETQLDMFNNERVEWLHGTVTSVRRADGDTDSDSAAPCSGSGWSTRERPGPSARAAGTTSPPSAPRRSTTGRSTPGPTRWATSSTSCGRTTSGGACTGGGSRGSTPSRSTWSTVSPPIVRACELLCTDAHDRKREDLTEDGREVGAHDRPEDTADRAGVGAQLGLAPPRPGRVTRPRRGRARRASQRGLLHGPVREKVLAAVRPVLPVRRGRGLPPHTGQARPGVRAGGVLARGDA</sequence>
<reference evidence="2 3" key="1">
    <citation type="journal article" date="2012" name="Genome Biol.">
        <title>Genome and low-iron response of an oceanic diatom adapted to chronic iron limitation.</title>
        <authorList>
            <person name="Lommer M."/>
            <person name="Specht M."/>
            <person name="Roy A.S."/>
            <person name="Kraemer L."/>
            <person name="Andreson R."/>
            <person name="Gutowska M.A."/>
            <person name="Wolf J."/>
            <person name="Bergner S.V."/>
            <person name="Schilhabel M.B."/>
            <person name="Klostermeier U.C."/>
            <person name="Beiko R.G."/>
            <person name="Rosenstiel P."/>
            <person name="Hippler M."/>
            <person name="Laroche J."/>
        </authorList>
    </citation>
    <scope>NUCLEOTIDE SEQUENCE [LARGE SCALE GENOMIC DNA]</scope>
    <source>
        <strain evidence="2 3">CCMP1005</strain>
    </source>
</reference>
<proteinExistence type="predicted"/>
<comment type="caution">
    <text evidence="2">The sequence shown here is derived from an EMBL/GenBank/DDBJ whole genome shotgun (WGS) entry which is preliminary data.</text>
</comment>
<dbReference type="AlphaFoldDB" id="K0THA4"/>
<feature type="non-terminal residue" evidence="2">
    <location>
        <position position="256"/>
    </location>
</feature>
<feature type="compositionally biased region" description="Basic and acidic residues" evidence="1">
    <location>
        <begin position="154"/>
        <end position="175"/>
    </location>
</feature>
<evidence type="ECO:0000313" key="3">
    <source>
        <dbReference type="Proteomes" id="UP000266841"/>
    </source>
</evidence>
<protein>
    <submittedName>
        <fullName evidence="2">Uncharacterized protein</fullName>
    </submittedName>
</protein>
<dbReference type="Proteomes" id="UP000266841">
    <property type="component" value="Unassembled WGS sequence"/>
</dbReference>
<gene>
    <name evidence="2" type="ORF">THAOC_01441</name>
</gene>
<feature type="compositionally biased region" description="Low complexity" evidence="1">
    <location>
        <begin position="123"/>
        <end position="133"/>
    </location>
</feature>
<keyword evidence="3" id="KW-1185">Reference proteome</keyword>
<feature type="region of interest" description="Disordered" evidence="1">
    <location>
        <begin position="154"/>
        <end position="212"/>
    </location>
</feature>
<feature type="region of interest" description="Disordered" evidence="1">
    <location>
        <begin position="229"/>
        <end position="256"/>
    </location>
</feature>
<organism evidence="2 3">
    <name type="scientific">Thalassiosira oceanica</name>
    <name type="common">Marine diatom</name>
    <dbReference type="NCBI Taxonomy" id="159749"/>
    <lineage>
        <taxon>Eukaryota</taxon>
        <taxon>Sar</taxon>
        <taxon>Stramenopiles</taxon>
        <taxon>Ochrophyta</taxon>
        <taxon>Bacillariophyta</taxon>
        <taxon>Coscinodiscophyceae</taxon>
        <taxon>Thalassiosirophycidae</taxon>
        <taxon>Thalassiosirales</taxon>
        <taxon>Thalassiosiraceae</taxon>
        <taxon>Thalassiosira</taxon>
    </lineage>
</organism>
<feature type="compositionally biased region" description="Polar residues" evidence="1">
    <location>
        <begin position="77"/>
        <end position="96"/>
    </location>
</feature>
<name>K0THA4_THAOC</name>
<evidence type="ECO:0000256" key="1">
    <source>
        <dbReference type="SAM" id="MobiDB-lite"/>
    </source>
</evidence>